<sequence length="395" mass="44287">MAQAFLCRDQTAKQVARVLWDRYFCVFGFPERIHSDQGANFESQLISELLRVSGVRKSHTTPYHPMGNGSVERFNRTLGGMIRALSPEEKADWPRRLQTLTFMYNCAVHETTGYPPFYLMFGRVPRLPIDVLFRAVLHDSAVMSYDRYVACLANDLKEAMVIAQDHASKEQRRHAQLYNKRIKGPSVDIGDRVLLANRKERGKKKLADRWESTIYTVMDINPEKHTYRIHDTVTGQEKVVHRNLLMLANFLPVEATSEMSDRASSMSDTGSSALETDDIGADGRVLYERENGTLNGASRNIEGGFVGNTPVTAVEMQSPLSGPEPVDSEKRTIEWITQLSAPSLSGRDVTDLATMNSDPQTYSVPPEDYTTDRSVTCDSVSVTTPDVLTSVEQPD</sequence>
<feature type="domain" description="Integrase catalytic" evidence="2">
    <location>
        <begin position="1"/>
        <end position="124"/>
    </location>
</feature>
<feature type="compositionally biased region" description="Polar residues" evidence="1">
    <location>
        <begin position="353"/>
        <end position="363"/>
    </location>
</feature>
<organism evidence="3 4">
    <name type="scientific">Gouania willdenowi</name>
    <name type="common">Blunt-snouted clingfish</name>
    <name type="synonym">Lepadogaster willdenowi</name>
    <dbReference type="NCBI Taxonomy" id="441366"/>
    <lineage>
        <taxon>Eukaryota</taxon>
        <taxon>Metazoa</taxon>
        <taxon>Chordata</taxon>
        <taxon>Craniata</taxon>
        <taxon>Vertebrata</taxon>
        <taxon>Euteleostomi</taxon>
        <taxon>Actinopterygii</taxon>
        <taxon>Neopterygii</taxon>
        <taxon>Teleostei</taxon>
        <taxon>Neoteleostei</taxon>
        <taxon>Acanthomorphata</taxon>
        <taxon>Ovalentaria</taxon>
        <taxon>Blenniimorphae</taxon>
        <taxon>Blenniiformes</taxon>
        <taxon>Gobiesocoidei</taxon>
        <taxon>Gobiesocidae</taxon>
        <taxon>Gobiesocinae</taxon>
        <taxon>Gouania</taxon>
    </lineage>
</organism>
<dbReference type="FunFam" id="3.30.420.10:FF:000032">
    <property type="entry name" value="Retrovirus-related Pol polyprotein from transposon 297-like Protein"/>
    <property type="match status" value="1"/>
</dbReference>
<accession>A0A8C5DFV4</accession>
<name>A0A8C5DFV4_GOUWI</name>
<dbReference type="GO" id="GO:0003676">
    <property type="term" value="F:nucleic acid binding"/>
    <property type="evidence" value="ECO:0007669"/>
    <property type="project" value="InterPro"/>
</dbReference>
<dbReference type="Proteomes" id="UP000694680">
    <property type="component" value="Chromosome 21"/>
</dbReference>
<protein>
    <recommendedName>
        <fullName evidence="2">Integrase catalytic domain-containing protein</fullName>
    </recommendedName>
</protein>
<reference evidence="3" key="3">
    <citation type="submission" date="2025-09" db="UniProtKB">
        <authorList>
            <consortium name="Ensembl"/>
        </authorList>
    </citation>
    <scope>IDENTIFICATION</scope>
</reference>
<evidence type="ECO:0000313" key="3">
    <source>
        <dbReference type="Ensembl" id="ENSGWIP00000005233.1"/>
    </source>
</evidence>
<dbReference type="PROSITE" id="PS50994">
    <property type="entry name" value="INTEGRASE"/>
    <property type="match status" value="1"/>
</dbReference>
<dbReference type="GO" id="GO:0015074">
    <property type="term" value="P:DNA integration"/>
    <property type="evidence" value="ECO:0007669"/>
    <property type="project" value="InterPro"/>
</dbReference>
<proteinExistence type="predicted"/>
<dbReference type="AlphaFoldDB" id="A0A8C5DFV4"/>
<dbReference type="PANTHER" id="PTHR37984">
    <property type="entry name" value="PROTEIN CBG26694"/>
    <property type="match status" value="1"/>
</dbReference>
<dbReference type="InterPro" id="IPR036397">
    <property type="entry name" value="RNaseH_sf"/>
</dbReference>
<dbReference type="Gene3D" id="3.30.420.10">
    <property type="entry name" value="Ribonuclease H-like superfamily/Ribonuclease H"/>
    <property type="match status" value="1"/>
</dbReference>
<evidence type="ECO:0000313" key="4">
    <source>
        <dbReference type="Proteomes" id="UP000694680"/>
    </source>
</evidence>
<dbReference type="InterPro" id="IPR050951">
    <property type="entry name" value="Retrovirus_Pol_polyprotein"/>
</dbReference>
<reference evidence="3" key="1">
    <citation type="submission" date="2020-06" db="EMBL/GenBank/DDBJ databases">
        <authorList>
            <consortium name="Wellcome Sanger Institute Data Sharing"/>
        </authorList>
    </citation>
    <scope>NUCLEOTIDE SEQUENCE [LARGE SCALE GENOMIC DNA]</scope>
</reference>
<evidence type="ECO:0000256" key="1">
    <source>
        <dbReference type="SAM" id="MobiDB-lite"/>
    </source>
</evidence>
<dbReference type="Ensembl" id="ENSGWIT00000005613.1">
    <property type="protein sequence ID" value="ENSGWIP00000005233.1"/>
    <property type="gene ID" value="ENSGWIG00000002795.1"/>
</dbReference>
<reference evidence="3" key="2">
    <citation type="submission" date="2025-08" db="UniProtKB">
        <authorList>
            <consortium name="Ensembl"/>
        </authorList>
    </citation>
    <scope>IDENTIFICATION</scope>
</reference>
<dbReference type="InterPro" id="IPR001584">
    <property type="entry name" value="Integrase_cat-core"/>
</dbReference>
<keyword evidence="4" id="KW-1185">Reference proteome</keyword>
<dbReference type="InterPro" id="IPR012337">
    <property type="entry name" value="RNaseH-like_sf"/>
</dbReference>
<evidence type="ECO:0000259" key="2">
    <source>
        <dbReference type="PROSITE" id="PS50994"/>
    </source>
</evidence>
<dbReference type="PANTHER" id="PTHR37984:SF15">
    <property type="entry name" value="INTEGRASE CATALYTIC DOMAIN-CONTAINING PROTEIN"/>
    <property type="match status" value="1"/>
</dbReference>
<feature type="region of interest" description="Disordered" evidence="1">
    <location>
        <begin position="347"/>
        <end position="378"/>
    </location>
</feature>
<dbReference type="SUPFAM" id="SSF53098">
    <property type="entry name" value="Ribonuclease H-like"/>
    <property type="match status" value="1"/>
</dbReference>